<dbReference type="RefSeq" id="WP_095521169.1">
    <property type="nucleotide sequence ID" value="NZ_NPKH01000035.1"/>
</dbReference>
<keyword evidence="1" id="KW-0732">Signal</keyword>
<dbReference type="CDD" id="cd13638">
    <property type="entry name" value="PBP2_EcProx_like"/>
    <property type="match status" value="1"/>
</dbReference>
<sequence>MITSVLKKLATAVAVFTVALAPGVLAQDLPGKGIVVRQIKGEDYTSVFQHLIVQHGLEALGYTVEEPQIANYPTIHIAVANGDVDYTVHHWQPLHDAFFENAGGDKVMTRLGNFTPNVKQGYLIDKRTADKYSISNIGQLSDPKLAALFDSDGDGKANLVGCNPGWGCERIIEHHMTTYKLRDTIHHDQGEYFALVADMLERYKNGQSIVYYTWSPNWLNNRLKPGTDVVWLSVPFSASPDDPNANTESPDGTNTGFAPNTIRVLANNQFLDKNPAARKFFELATVPVADIEAENSLIEQGEKSPEDIERHTQDWLKANRAAFDGWVSEALKAAKP</sequence>
<gene>
    <name evidence="3" type="ORF">CIT31_27260</name>
</gene>
<feature type="domain" description="ABC-type glycine betaine transport system substrate-binding" evidence="2">
    <location>
        <begin position="48"/>
        <end position="317"/>
    </location>
</feature>
<dbReference type="EMBL" id="NPKH01000035">
    <property type="protein sequence ID" value="PAP92245.1"/>
    <property type="molecule type" value="Genomic_DNA"/>
</dbReference>
<proteinExistence type="predicted"/>
<organism evidence="3 4">
    <name type="scientific">Mesorhizobium wenxiniae</name>
    <dbReference type="NCBI Taxonomy" id="2014805"/>
    <lineage>
        <taxon>Bacteria</taxon>
        <taxon>Pseudomonadati</taxon>
        <taxon>Pseudomonadota</taxon>
        <taxon>Alphaproteobacteria</taxon>
        <taxon>Hyphomicrobiales</taxon>
        <taxon>Phyllobacteriaceae</taxon>
        <taxon>Mesorhizobium</taxon>
    </lineage>
</organism>
<evidence type="ECO:0000313" key="3">
    <source>
        <dbReference type="EMBL" id="PAP92245.1"/>
    </source>
</evidence>
<comment type="caution">
    <text evidence="3">The sequence shown here is derived from an EMBL/GenBank/DDBJ whole genome shotgun (WGS) entry which is preliminary data.</text>
</comment>
<accession>A0A271KB29</accession>
<dbReference type="SUPFAM" id="SSF53850">
    <property type="entry name" value="Periplasmic binding protein-like II"/>
    <property type="match status" value="1"/>
</dbReference>
<dbReference type="Gene3D" id="3.40.190.100">
    <property type="entry name" value="Glycine betaine-binding periplasmic protein, domain 2"/>
    <property type="match status" value="1"/>
</dbReference>
<dbReference type="GO" id="GO:0022857">
    <property type="term" value="F:transmembrane transporter activity"/>
    <property type="evidence" value="ECO:0007669"/>
    <property type="project" value="InterPro"/>
</dbReference>
<dbReference type="Pfam" id="PF04069">
    <property type="entry name" value="OpuAC"/>
    <property type="match status" value="1"/>
</dbReference>
<dbReference type="InterPro" id="IPR007210">
    <property type="entry name" value="ABC_Gly_betaine_transp_sub-bd"/>
</dbReference>
<dbReference type="Proteomes" id="UP000215931">
    <property type="component" value="Unassembled WGS sequence"/>
</dbReference>
<reference evidence="3 4" key="1">
    <citation type="submission" date="2017-08" db="EMBL/GenBank/DDBJ databases">
        <title>Mesorhizobium wenxinae sp. nov., a novel rhizobial species isolated from root nodules of chickpea (Cicer arietinum L.).</title>
        <authorList>
            <person name="Zhang J."/>
        </authorList>
    </citation>
    <scope>NUCLEOTIDE SEQUENCE [LARGE SCALE GENOMIC DNA]</scope>
    <source>
        <strain evidence="4">WYCCWR 10019</strain>
    </source>
</reference>
<feature type="signal peptide" evidence="1">
    <location>
        <begin position="1"/>
        <end position="26"/>
    </location>
</feature>
<dbReference type="AlphaFoldDB" id="A0A271KB29"/>
<dbReference type="Gene3D" id="3.40.190.10">
    <property type="entry name" value="Periplasmic binding protein-like II"/>
    <property type="match status" value="1"/>
</dbReference>
<evidence type="ECO:0000313" key="4">
    <source>
        <dbReference type="Proteomes" id="UP000215931"/>
    </source>
</evidence>
<dbReference type="NCBIfam" id="NF008334">
    <property type="entry name" value="PRK11119.1"/>
    <property type="match status" value="1"/>
</dbReference>
<protein>
    <submittedName>
        <fullName evidence="3">Glycine betaine ABC transporter substrate-binding protein</fullName>
    </submittedName>
</protein>
<keyword evidence="4" id="KW-1185">Reference proteome</keyword>
<evidence type="ECO:0000256" key="1">
    <source>
        <dbReference type="SAM" id="SignalP"/>
    </source>
</evidence>
<dbReference type="OrthoDB" id="9786266at2"/>
<evidence type="ECO:0000259" key="2">
    <source>
        <dbReference type="Pfam" id="PF04069"/>
    </source>
</evidence>
<dbReference type="GO" id="GO:0043190">
    <property type="term" value="C:ATP-binding cassette (ABC) transporter complex"/>
    <property type="evidence" value="ECO:0007669"/>
    <property type="project" value="InterPro"/>
</dbReference>
<name>A0A271KB29_9HYPH</name>
<feature type="chain" id="PRO_5013397883" evidence="1">
    <location>
        <begin position="27"/>
        <end position="336"/>
    </location>
</feature>